<dbReference type="Proteomes" id="UP001239111">
    <property type="component" value="Chromosome 3"/>
</dbReference>
<comment type="caution">
    <text evidence="1">The sequence shown here is derived from an EMBL/GenBank/DDBJ whole genome shotgun (WGS) entry which is preliminary data.</text>
</comment>
<dbReference type="EMBL" id="CM056743">
    <property type="protein sequence ID" value="KAJ8670974.1"/>
    <property type="molecule type" value="Genomic_DNA"/>
</dbReference>
<evidence type="ECO:0000313" key="2">
    <source>
        <dbReference type="Proteomes" id="UP001239111"/>
    </source>
</evidence>
<organism evidence="1 2">
    <name type="scientific">Eretmocerus hayati</name>
    <dbReference type="NCBI Taxonomy" id="131215"/>
    <lineage>
        <taxon>Eukaryota</taxon>
        <taxon>Metazoa</taxon>
        <taxon>Ecdysozoa</taxon>
        <taxon>Arthropoda</taxon>
        <taxon>Hexapoda</taxon>
        <taxon>Insecta</taxon>
        <taxon>Pterygota</taxon>
        <taxon>Neoptera</taxon>
        <taxon>Endopterygota</taxon>
        <taxon>Hymenoptera</taxon>
        <taxon>Apocrita</taxon>
        <taxon>Proctotrupomorpha</taxon>
        <taxon>Chalcidoidea</taxon>
        <taxon>Aphelinidae</taxon>
        <taxon>Aphelininae</taxon>
        <taxon>Eretmocerus</taxon>
    </lineage>
</organism>
<sequence length="593" mass="65404">MCLSRERNDELRARLLLIAADYDTSDDDTMNDHCAQDSDDEFHDSRAAYGAGAGEASDLMLVDGDIWINDEDGFVAAAKSAGNTNGGDAAGDGDKDEPMPLAEERGIGLYEEREAPSSSSRSISHGRGAMGNINLLYTMRARHAEVNWLSQLYCADTGYMDELMPVAPMWKSSDNDSGIATSSEDGSDQDDAMLIGRRWINGSQNSSRERKERSLEDNCPDRTYAEKVTQKTVSALHVNPHPISAKLHMTVCQGSADDALECDVVGEFYLKVPCTGDDIEDAIEVTIHIMPVSGLTGSSASDLSITSSSDKYTDCEESLTECSIELKSSQANRFTMSSNEHLSTNELLDGMKKFILIESDKINKNVDCITSEISTKLDNALSRISNLEEKVGDALDRITVLENVQQADKTEEQELIYHEVHERITREKNVIVFGVSEYHRFGRAIEGKTRPVKIVFCSAEYAKWVLLNKSKFSGAKVKLVNDKTPEHLKYPSNLGSQLDELKKSGIEHYTIKYIRNIPRIVDTRISSKPINPGSKSASKTTAVSTAKNGYGSQLEDVSMLKPNDSRSRTNSGSSSNNSQYSTREQAPQRHVKN</sequence>
<reference evidence="1" key="1">
    <citation type="submission" date="2023-04" db="EMBL/GenBank/DDBJ databases">
        <title>A chromosome-level genome assembly of the parasitoid wasp Eretmocerus hayati.</title>
        <authorList>
            <person name="Zhong Y."/>
            <person name="Liu S."/>
            <person name="Liu Y."/>
        </authorList>
    </citation>
    <scope>NUCLEOTIDE SEQUENCE</scope>
    <source>
        <strain evidence="1">ZJU_SS_LIU_2023</strain>
    </source>
</reference>
<accession>A0ACC2NIA6</accession>
<gene>
    <name evidence="1" type="ORF">QAD02_002233</name>
</gene>
<name>A0ACC2NIA6_9HYME</name>
<proteinExistence type="predicted"/>
<evidence type="ECO:0000313" key="1">
    <source>
        <dbReference type="EMBL" id="KAJ8670974.1"/>
    </source>
</evidence>
<protein>
    <submittedName>
        <fullName evidence="1">Uncharacterized protein</fullName>
    </submittedName>
</protein>
<keyword evidence="2" id="KW-1185">Reference proteome</keyword>